<dbReference type="InterPro" id="IPR043504">
    <property type="entry name" value="Peptidase_S1_PA_chymotrypsin"/>
</dbReference>
<keyword evidence="5" id="KW-0326">Glycosidase</keyword>
<evidence type="ECO:0000259" key="8">
    <source>
        <dbReference type="PROSITE" id="PS50240"/>
    </source>
</evidence>
<dbReference type="PANTHER" id="PTHR24276">
    <property type="entry name" value="POLYSERASE-RELATED"/>
    <property type="match status" value="1"/>
</dbReference>
<dbReference type="PROSITE" id="PS00764">
    <property type="entry name" value="ENDONUCLEASE_III_1"/>
    <property type="match status" value="1"/>
</dbReference>
<dbReference type="PRINTS" id="PR00722">
    <property type="entry name" value="CHYMOTRYPSIN"/>
</dbReference>
<feature type="signal peptide" evidence="6">
    <location>
        <begin position="1"/>
        <end position="33"/>
    </location>
</feature>
<dbReference type="InterPro" id="IPR009030">
    <property type="entry name" value="Growth_fac_rcpt_cys_sf"/>
</dbReference>
<comment type="similarity">
    <text evidence="1">Belongs to the peptidase S1 family.</text>
</comment>
<evidence type="ECO:0000256" key="2">
    <source>
        <dbReference type="ARBA" id="ARBA00008343"/>
    </source>
</evidence>
<dbReference type="InterPro" id="IPR001254">
    <property type="entry name" value="Trypsin_dom"/>
</dbReference>
<dbReference type="InterPro" id="IPR050430">
    <property type="entry name" value="Peptidase_S1"/>
</dbReference>
<protein>
    <submittedName>
        <fullName evidence="9">Transmembrane protease serine 12</fullName>
    </submittedName>
</protein>
<dbReference type="AlphaFoldDB" id="A0A2P6V1X6"/>
<dbReference type="GO" id="GO:0004252">
    <property type="term" value="F:serine-type endopeptidase activity"/>
    <property type="evidence" value="ECO:0007669"/>
    <property type="project" value="InterPro"/>
</dbReference>
<dbReference type="InterPro" id="IPR000922">
    <property type="entry name" value="Lectin_gal-bd_dom"/>
</dbReference>
<dbReference type="Pfam" id="PF02140">
    <property type="entry name" value="SUEL_Lectin"/>
    <property type="match status" value="1"/>
</dbReference>
<reference evidence="9 10" key="1">
    <citation type="journal article" date="2018" name="Plant J.">
        <title>Genome sequences of Chlorella sorokiniana UTEX 1602 and Micractinium conductrix SAG 241.80: implications to maltose excretion by a green alga.</title>
        <authorList>
            <person name="Arriola M.B."/>
            <person name="Velmurugan N."/>
            <person name="Zhang Y."/>
            <person name="Plunkett M.H."/>
            <person name="Hondzo H."/>
            <person name="Barney B.M."/>
        </authorList>
    </citation>
    <scope>NUCLEOTIDE SEQUENCE [LARGE SCALE GENOMIC DNA]</scope>
    <source>
        <strain evidence="9 10">SAG 241.80</strain>
    </source>
</reference>
<name>A0A2P6V1X6_9CHLO</name>
<dbReference type="InterPro" id="IPR009003">
    <property type="entry name" value="Peptidase_S1_PA"/>
</dbReference>
<evidence type="ECO:0000259" key="7">
    <source>
        <dbReference type="PROSITE" id="PS50228"/>
    </source>
</evidence>
<gene>
    <name evidence="9" type="ORF">C2E20_8294</name>
</gene>
<keyword evidence="6" id="KW-0732">Signal</keyword>
<dbReference type="PROSITE" id="PS50240">
    <property type="entry name" value="TRYPSIN_DOM"/>
    <property type="match status" value="1"/>
</dbReference>
<dbReference type="GO" id="GO:0006508">
    <property type="term" value="P:proteolysis"/>
    <property type="evidence" value="ECO:0007669"/>
    <property type="project" value="UniProtKB-KW"/>
</dbReference>
<keyword evidence="9" id="KW-0645">Protease</keyword>
<dbReference type="InterPro" id="IPR004035">
    <property type="entry name" value="Endouclease-III_FeS-bd_BS"/>
</dbReference>
<keyword evidence="9" id="KW-0472">Membrane</keyword>
<keyword evidence="3" id="KW-0378">Hydrolase</keyword>
<dbReference type="EMBL" id="LHPF02000042">
    <property type="protein sequence ID" value="PSC68093.1"/>
    <property type="molecule type" value="Genomic_DNA"/>
</dbReference>
<dbReference type="SUPFAM" id="SSF50494">
    <property type="entry name" value="Trypsin-like serine proteases"/>
    <property type="match status" value="1"/>
</dbReference>
<proteinExistence type="inferred from homology"/>
<evidence type="ECO:0000256" key="6">
    <source>
        <dbReference type="SAM" id="SignalP"/>
    </source>
</evidence>
<keyword evidence="9" id="KW-0812">Transmembrane</keyword>
<evidence type="ECO:0000256" key="5">
    <source>
        <dbReference type="ARBA" id="ARBA00023295"/>
    </source>
</evidence>
<dbReference type="SMART" id="SM00020">
    <property type="entry name" value="Tryp_SPc"/>
    <property type="match status" value="1"/>
</dbReference>
<dbReference type="GO" id="GO:0030246">
    <property type="term" value="F:carbohydrate binding"/>
    <property type="evidence" value="ECO:0007669"/>
    <property type="project" value="InterPro"/>
</dbReference>
<evidence type="ECO:0000256" key="1">
    <source>
        <dbReference type="ARBA" id="ARBA00007664"/>
    </source>
</evidence>
<dbReference type="Pfam" id="PF00089">
    <property type="entry name" value="Trypsin"/>
    <property type="match status" value="1"/>
</dbReference>
<accession>A0A2P6V1X6</accession>
<evidence type="ECO:0000313" key="9">
    <source>
        <dbReference type="EMBL" id="PSC68093.1"/>
    </source>
</evidence>
<dbReference type="STRING" id="554055.A0A2P6V1X6"/>
<sequence length="768" mass="80694">MRPAGRYRSGPPLALAPARALLLLAAACSAAAAADLDSRGRRSLQAVGGSAAEEKRFPYIVSLRTGPSAATPGYGVAIGEHFCGGVLVGESAVLTAASCVIDAATRKPRPDPWYFASAYVGAYELKGDSQRVYEKRQVVGVTVHPVFVTGDADDALNFDLALLQLNRSVNRRRVAIAPTKTKPALPAPELSRLVSLGWGATSKGGATPSETLQQVATELLPLETCQARIPAYPGAQAKDDLFYYNFATNGLLCHTGSACGLCGADKGGPTLLLGADSFRDVLVGITSTPRCGDGPDLMANVAAVRPWLAVQLRKLQGKGAKLRELTCQQSNPRCTACNAKGECTACNGSNKLFLDAGTKQCTMCAELTPNCKRCGADGTCRECAGPAFVLDRESKTCASSAALASATKCARLGKGAACAACVKGYRLDGGTGKCRKLTCAERAPGCKACDAAGRCTACEGTRFAVDKATGECRKRRCSAVDPQCRTCDATRAACLACRNPDSWTVDSKTQLCRRRTCADAHPDGSCSACNARLECLACTDSSYRLDGGSKKCVKKACSFYDPLCATCSFSDEAPFTCTACVAGAEKEPCSNTCREVVETSVVERTNAELTCPDGQVITKIVEATYANTTVAGCSLDGSRNVSECVGSAFCFFNVTNDYMGGDPCFGAWKTLTLKYTCGGCEVQRIEAQQDSKAELACPDKQAISTIPWARYGGSSFVGNPACAATDPFKPLGDCVGNNKCSFTANNAAFGGDPCPTFEKRFWAKYFCA</sequence>
<evidence type="ECO:0000313" key="10">
    <source>
        <dbReference type="Proteomes" id="UP000239649"/>
    </source>
</evidence>
<feature type="domain" description="Peptidase S1" evidence="8">
    <location>
        <begin position="46"/>
        <end position="313"/>
    </location>
</feature>
<feature type="domain" description="SUEL-type lectin" evidence="7">
    <location>
        <begin position="601"/>
        <end position="768"/>
    </location>
</feature>
<keyword evidence="4" id="KW-1015">Disulfide bond</keyword>
<evidence type="ECO:0000256" key="3">
    <source>
        <dbReference type="ARBA" id="ARBA00022801"/>
    </source>
</evidence>
<comment type="caution">
    <text evidence="9">The sequence shown here is derived from an EMBL/GenBank/DDBJ whole genome shotgun (WGS) entry which is preliminary data.</text>
</comment>
<dbReference type="Proteomes" id="UP000239649">
    <property type="component" value="Unassembled WGS sequence"/>
</dbReference>
<dbReference type="InterPro" id="IPR001314">
    <property type="entry name" value="Peptidase_S1A"/>
</dbReference>
<feature type="chain" id="PRO_5015126069" evidence="6">
    <location>
        <begin position="34"/>
        <end position="768"/>
    </location>
</feature>
<comment type="similarity">
    <text evidence="2">Belongs to the Nth/MutY family.</text>
</comment>
<organism evidence="9 10">
    <name type="scientific">Micractinium conductrix</name>
    <dbReference type="NCBI Taxonomy" id="554055"/>
    <lineage>
        <taxon>Eukaryota</taxon>
        <taxon>Viridiplantae</taxon>
        <taxon>Chlorophyta</taxon>
        <taxon>core chlorophytes</taxon>
        <taxon>Trebouxiophyceae</taxon>
        <taxon>Chlorellales</taxon>
        <taxon>Chlorellaceae</taxon>
        <taxon>Chlorella clade</taxon>
        <taxon>Micractinium</taxon>
    </lineage>
</organism>
<dbReference type="GO" id="GO:0016798">
    <property type="term" value="F:hydrolase activity, acting on glycosyl bonds"/>
    <property type="evidence" value="ECO:0007669"/>
    <property type="project" value="UniProtKB-KW"/>
</dbReference>
<evidence type="ECO:0000256" key="4">
    <source>
        <dbReference type="ARBA" id="ARBA00023157"/>
    </source>
</evidence>
<dbReference type="SUPFAM" id="SSF57184">
    <property type="entry name" value="Growth factor receptor domain"/>
    <property type="match status" value="2"/>
</dbReference>
<dbReference type="Gene3D" id="2.40.10.10">
    <property type="entry name" value="Trypsin-like serine proteases"/>
    <property type="match status" value="1"/>
</dbReference>
<dbReference type="OrthoDB" id="6339452at2759"/>
<dbReference type="PANTHER" id="PTHR24276:SF98">
    <property type="entry name" value="FI18310P1-RELATED"/>
    <property type="match status" value="1"/>
</dbReference>
<dbReference type="PROSITE" id="PS50228">
    <property type="entry name" value="SUEL_LECTIN"/>
    <property type="match status" value="1"/>
</dbReference>
<keyword evidence="10" id="KW-1185">Reference proteome</keyword>